<name>A0A0V1LMT0_9BILA</name>
<comment type="caution">
    <text evidence="1">The sequence shown here is derived from an EMBL/GenBank/DDBJ whole genome shotgun (WGS) entry which is preliminary data.</text>
</comment>
<dbReference type="AlphaFoldDB" id="A0A0V1LMT0"/>
<protein>
    <submittedName>
        <fullName evidence="1">Uncharacterized protein</fullName>
    </submittedName>
</protein>
<sequence length="153" mass="16491">MNFSFATVTGYQVTTSMLYRTPPTEPSTVGVSISGDRMTTTGKVRAVLLTLDVRWSDGWGEAWQSLLMLTVLPHVQHVLQSFFSHRRRCWGGALFATAGMSVINRCFNCLTISASSSPTSFRVVTVASLASEISTAGCRSSWSASALTEGTLA</sequence>
<proteinExistence type="predicted"/>
<evidence type="ECO:0000313" key="2">
    <source>
        <dbReference type="Proteomes" id="UP000054721"/>
    </source>
</evidence>
<gene>
    <name evidence="1" type="ORF">T02_7497</name>
</gene>
<dbReference type="OrthoDB" id="5919987at2759"/>
<evidence type="ECO:0000313" key="1">
    <source>
        <dbReference type="EMBL" id="KRZ60398.1"/>
    </source>
</evidence>
<organism evidence="1 2">
    <name type="scientific">Trichinella nativa</name>
    <dbReference type="NCBI Taxonomy" id="6335"/>
    <lineage>
        <taxon>Eukaryota</taxon>
        <taxon>Metazoa</taxon>
        <taxon>Ecdysozoa</taxon>
        <taxon>Nematoda</taxon>
        <taxon>Enoplea</taxon>
        <taxon>Dorylaimia</taxon>
        <taxon>Trichinellida</taxon>
        <taxon>Trichinellidae</taxon>
        <taxon>Trichinella</taxon>
    </lineage>
</organism>
<dbReference type="Proteomes" id="UP000054721">
    <property type="component" value="Unassembled WGS sequence"/>
</dbReference>
<dbReference type="EMBL" id="JYDW01000029">
    <property type="protein sequence ID" value="KRZ60398.1"/>
    <property type="molecule type" value="Genomic_DNA"/>
</dbReference>
<accession>A0A0V1LMT0</accession>
<keyword evidence="2" id="KW-1185">Reference proteome</keyword>
<reference evidence="1 2" key="1">
    <citation type="submission" date="2015-05" db="EMBL/GenBank/DDBJ databases">
        <title>Evolution of Trichinella species and genotypes.</title>
        <authorList>
            <person name="Korhonen P.K."/>
            <person name="Edoardo P."/>
            <person name="Giuseppe L.R."/>
            <person name="Gasser R.B."/>
        </authorList>
    </citation>
    <scope>NUCLEOTIDE SEQUENCE [LARGE SCALE GENOMIC DNA]</scope>
    <source>
        <strain evidence="1">ISS10</strain>
    </source>
</reference>